<protein>
    <submittedName>
        <fullName evidence="1">Uncharacterized protein</fullName>
    </submittedName>
</protein>
<accession>A0ACC0UAQ0</accession>
<evidence type="ECO:0000313" key="2">
    <source>
        <dbReference type="Proteomes" id="UP001207468"/>
    </source>
</evidence>
<dbReference type="EMBL" id="JAGFNK010000081">
    <property type="protein sequence ID" value="KAI9508703.1"/>
    <property type="molecule type" value="Genomic_DNA"/>
</dbReference>
<proteinExistence type="predicted"/>
<name>A0ACC0UAQ0_9AGAM</name>
<sequence length="417" mass="42664">MSEMSKLGRAGIVKILEEKWGEEAKETWDETCMGFFYSREREERGNRETCVVTSGLENLTILGQSVLSKSLTLRARGLVIAKGVGIAARQDGAGACLRRCVLECGRGVAKQEGAWRGCGVSYVSSRHGAAGVVQVVAIAVVFAAAVVVAEASGEPACVTVALTSSGRGVKVFSIAGGGGTVSGNHPAATVTRSSPLQVMAACGGEGGGVAELGFEAFLNFLGDAGGMRRRQCVIAGVAEAADRAETAVVETKIAGNMDATVDGACTATRKTAGDDTTEVAAGGAVLTMAGKAKTEAADDIGTEVVATDADECGAVATELHAMVCERGGEAAAVTIVAKQGRSQAGLKMAKGAAGMTGAGVGDVEVMGGEWETFWLLAIREEAGNKALDAYIIPTTVTVPTRHGHVRNSMDLFSEQNV</sequence>
<reference evidence="1" key="1">
    <citation type="submission" date="2021-03" db="EMBL/GenBank/DDBJ databases">
        <title>Evolutionary priming and transition to the ectomycorrhizal habit in an iconic lineage of mushroom-forming fungi: is preadaptation a requirement?</title>
        <authorList>
            <consortium name="DOE Joint Genome Institute"/>
            <person name="Looney B.P."/>
            <person name="Miyauchi S."/>
            <person name="Morin E."/>
            <person name="Drula E."/>
            <person name="Courty P.E."/>
            <person name="Chicoki N."/>
            <person name="Fauchery L."/>
            <person name="Kohler A."/>
            <person name="Kuo A."/>
            <person name="LaButti K."/>
            <person name="Pangilinan J."/>
            <person name="Lipzen A."/>
            <person name="Riley R."/>
            <person name="Andreopoulos W."/>
            <person name="He G."/>
            <person name="Johnson J."/>
            <person name="Barry K.W."/>
            <person name="Grigoriev I.V."/>
            <person name="Nagy L."/>
            <person name="Hibbett D."/>
            <person name="Henrissat B."/>
            <person name="Matheny P.B."/>
            <person name="Labbe J."/>
            <person name="Martin A.F."/>
        </authorList>
    </citation>
    <scope>NUCLEOTIDE SEQUENCE</scope>
    <source>
        <strain evidence="1">BPL698</strain>
    </source>
</reference>
<evidence type="ECO:0000313" key="1">
    <source>
        <dbReference type="EMBL" id="KAI9508703.1"/>
    </source>
</evidence>
<organism evidence="1 2">
    <name type="scientific">Russula earlei</name>
    <dbReference type="NCBI Taxonomy" id="71964"/>
    <lineage>
        <taxon>Eukaryota</taxon>
        <taxon>Fungi</taxon>
        <taxon>Dikarya</taxon>
        <taxon>Basidiomycota</taxon>
        <taxon>Agaricomycotina</taxon>
        <taxon>Agaricomycetes</taxon>
        <taxon>Russulales</taxon>
        <taxon>Russulaceae</taxon>
        <taxon>Russula</taxon>
    </lineage>
</organism>
<keyword evidence="2" id="KW-1185">Reference proteome</keyword>
<comment type="caution">
    <text evidence="1">The sequence shown here is derived from an EMBL/GenBank/DDBJ whole genome shotgun (WGS) entry which is preliminary data.</text>
</comment>
<dbReference type="Proteomes" id="UP001207468">
    <property type="component" value="Unassembled WGS sequence"/>
</dbReference>
<gene>
    <name evidence="1" type="ORF">F5148DRAFT_1148843</name>
</gene>